<organism evidence="5">
    <name type="scientific">Siphoviridae sp. ctGMq5</name>
    <dbReference type="NCBI Taxonomy" id="2826220"/>
    <lineage>
        <taxon>Viruses</taxon>
        <taxon>Duplodnaviria</taxon>
        <taxon>Heunggongvirae</taxon>
        <taxon>Uroviricota</taxon>
        <taxon>Caudoviricetes</taxon>
    </lineage>
</organism>
<comment type="cofactor">
    <cofactor evidence="1">
        <name>Mg(2+)</name>
        <dbReference type="ChEBI" id="CHEBI:18420"/>
    </cofactor>
</comment>
<evidence type="ECO:0000256" key="1">
    <source>
        <dbReference type="ARBA" id="ARBA00001946"/>
    </source>
</evidence>
<keyword evidence="3" id="KW-0378">Hydrolase</keyword>
<dbReference type="EMBL" id="BK015206">
    <property type="protein sequence ID" value="DAD95898.1"/>
    <property type="molecule type" value="Genomic_DNA"/>
</dbReference>
<sequence length="101" mass="11364">MRESTIENKFRKAVEATGARCLKFVSPGFVGVPDRIILLPGGTVLFAELKAPGKTERVRQEYVQGILRNMGFTVFSSVNTDEQILEITHKCREVIRNAKRV</sequence>
<reference evidence="5" key="1">
    <citation type="journal article" date="2021" name="Proc. Natl. Acad. Sci. U.S.A.">
        <title>A Catalog of Tens of Thousands of Viruses from Human Metagenomes Reveals Hidden Associations with Chronic Diseases.</title>
        <authorList>
            <person name="Tisza M.J."/>
            <person name="Buck C.B."/>
        </authorList>
    </citation>
    <scope>NUCLEOTIDE SEQUENCE</scope>
    <source>
        <strain evidence="5">CtGMq5</strain>
    </source>
</reference>
<accession>A0A8S5NNP6</accession>
<dbReference type="Gene3D" id="3.40.1350.10">
    <property type="match status" value="1"/>
</dbReference>
<dbReference type="InterPro" id="IPR011856">
    <property type="entry name" value="tRNA_endonuc-like_dom_sf"/>
</dbReference>
<dbReference type="GO" id="GO:0004518">
    <property type="term" value="F:nuclease activity"/>
    <property type="evidence" value="ECO:0007669"/>
    <property type="project" value="UniProtKB-KW"/>
</dbReference>
<evidence type="ECO:0000259" key="4">
    <source>
        <dbReference type="SMART" id="SM00990"/>
    </source>
</evidence>
<evidence type="ECO:0000256" key="2">
    <source>
        <dbReference type="ARBA" id="ARBA00022722"/>
    </source>
</evidence>
<dbReference type="GO" id="GO:0016788">
    <property type="term" value="F:hydrolase activity, acting on ester bonds"/>
    <property type="evidence" value="ECO:0007669"/>
    <property type="project" value="InterPro"/>
</dbReference>
<name>A0A8S5NNP6_9CAUD</name>
<evidence type="ECO:0000313" key="5">
    <source>
        <dbReference type="EMBL" id="DAD95898.1"/>
    </source>
</evidence>
<protein>
    <submittedName>
        <fullName evidence="5">Nuclease</fullName>
    </submittedName>
</protein>
<evidence type="ECO:0000256" key="3">
    <source>
        <dbReference type="ARBA" id="ARBA00022801"/>
    </source>
</evidence>
<keyword evidence="2" id="KW-0540">Nuclease</keyword>
<proteinExistence type="predicted"/>
<feature type="domain" description="VRR-NUC" evidence="4">
    <location>
        <begin position="1"/>
        <end position="81"/>
    </location>
</feature>
<dbReference type="GO" id="GO:0003676">
    <property type="term" value="F:nucleic acid binding"/>
    <property type="evidence" value="ECO:0007669"/>
    <property type="project" value="InterPro"/>
</dbReference>
<dbReference type="SMART" id="SM00990">
    <property type="entry name" value="VRR_NUC"/>
    <property type="match status" value="1"/>
</dbReference>
<dbReference type="InterPro" id="IPR014883">
    <property type="entry name" value="VRR_NUC"/>
</dbReference>